<keyword evidence="2" id="KW-1185">Reference proteome</keyword>
<evidence type="ECO:0000313" key="1">
    <source>
        <dbReference type="EMBL" id="KAJ9107090.1"/>
    </source>
</evidence>
<sequence>MSEPSQPHVVFPDSTLGAALGSFYAALVTIARAEERMMWKVKVKEDRTAGDRTKSWHFADHPEILQKKPEEVCEEPGDGVRMTEQDKAVTEFAAKVEQAQVALDQFLSIWRLDPVEHEDSDHYSEFKDGSSTEGCNVPTSSRATTPSDEGAF</sequence>
<proteinExistence type="predicted"/>
<protein>
    <submittedName>
        <fullName evidence="1">Uncharacterized protein</fullName>
    </submittedName>
</protein>
<accession>A0ACC2W708</accession>
<gene>
    <name evidence="1" type="ORF">QFC20_003815</name>
</gene>
<comment type="caution">
    <text evidence="1">The sequence shown here is derived from an EMBL/GenBank/DDBJ whole genome shotgun (WGS) entry which is preliminary data.</text>
</comment>
<organism evidence="1 2">
    <name type="scientific">Naganishia adeliensis</name>
    <dbReference type="NCBI Taxonomy" id="92952"/>
    <lineage>
        <taxon>Eukaryota</taxon>
        <taxon>Fungi</taxon>
        <taxon>Dikarya</taxon>
        <taxon>Basidiomycota</taxon>
        <taxon>Agaricomycotina</taxon>
        <taxon>Tremellomycetes</taxon>
        <taxon>Filobasidiales</taxon>
        <taxon>Filobasidiaceae</taxon>
        <taxon>Naganishia</taxon>
    </lineage>
</organism>
<dbReference type="EMBL" id="JASBWS010000038">
    <property type="protein sequence ID" value="KAJ9107090.1"/>
    <property type="molecule type" value="Genomic_DNA"/>
</dbReference>
<reference evidence="1" key="1">
    <citation type="submission" date="2023-04" db="EMBL/GenBank/DDBJ databases">
        <title>Draft Genome sequencing of Naganishia species isolated from polar environments using Oxford Nanopore Technology.</title>
        <authorList>
            <person name="Leo P."/>
            <person name="Venkateswaran K."/>
        </authorList>
    </citation>
    <scope>NUCLEOTIDE SEQUENCE</scope>
    <source>
        <strain evidence="1">MNA-CCFEE 5262</strain>
    </source>
</reference>
<evidence type="ECO:0000313" key="2">
    <source>
        <dbReference type="Proteomes" id="UP001230649"/>
    </source>
</evidence>
<dbReference type="Proteomes" id="UP001230649">
    <property type="component" value="Unassembled WGS sequence"/>
</dbReference>
<name>A0ACC2W708_9TREE</name>